<proteinExistence type="inferred from homology"/>
<keyword evidence="13" id="KW-1185">Reference proteome</keyword>
<dbReference type="Gene3D" id="3.40.50.300">
    <property type="entry name" value="P-loop containing nucleotide triphosphate hydrolases"/>
    <property type="match status" value="1"/>
</dbReference>
<dbReference type="InterPro" id="IPR002586">
    <property type="entry name" value="CobQ/CobB/MinD/ParA_Nub-bd_dom"/>
</dbReference>
<dbReference type="GO" id="GO:0005524">
    <property type="term" value="F:ATP binding"/>
    <property type="evidence" value="ECO:0007669"/>
    <property type="project" value="UniProtKB-UniRule"/>
</dbReference>
<sequence length="427" mass="44309">MGLVIGAPRSGSGKTVVTLGLLAALNRRGLAVAPAKTGPDYIDAAIIERAAGRPAVNLDPWAMPPPRLKSLASGHAIGADLLLVEGVMGLFDGAADGTGSTGDLAAALGLPVVLVVDADRQSQSVAALVSGFARWREDVRVAGIILNGVASTRHERMLTAALAQTDLPCLGVLPRDAGLVLPERHLGLVLPDEVAAFDAVVARAAGVVADYIDLNRLVALAAPLEPAAPSGPALAPLGQRIAIARDQAFAFLYRHMLEGWRDAGAELAFFSPLADEAPAADADAIFLPGGYPELHGAVLAAATTFKAGLHAARDRGALIYGECGGFMVLGDALVDKAGVPHEMAGLLPVTTRIDRPKRILGYRRLAHASPLPWPDRLMGHEFHYSSAKQTRLTPLFAATDALGEALPPMGAVEGRVMGSYAHVIDTA</sequence>
<accession>A0A0F5FTA4</accession>
<dbReference type="GO" id="GO:0009236">
    <property type="term" value="P:cobalamin biosynthetic process"/>
    <property type="evidence" value="ECO:0007669"/>
    <property type="project" value="UniProtKB-UniRule"/>
</dbReference>
<comment type="similarity">
    <text evidence="9">Belongs to the CobB/CbiA family.</text>
</comment>
<feature type="domain" description="CobQ/CobB/MinD/ParA nucleotide binding" evidence="10">
    <location>
        <begin position="4"/>
        <end position="185"/>
    </location>
</feature>
<evidence type="ECO:0000256" key="5">
    <source>
        <dbReference type="ARBA" id="ARBA00022741"/>
    </source>
</evidence>
<dbReference type="CDD" id="cd05388">
    <property type="entry name" value="CobB_N"/>
    <property type="match status" value="1"/>
</dbReference>
<comment type="similarity">
    <text evidence="2">Belongs to the CobB/CobQ family. CobQ subfamily.</text>
</comment>
<dbReference type="InterPro" id="IPR029062">
    <property type="entry name" value="Class_I_gatase-like"/>
</dbReference>
<dbReference type="STRING" id="443610.VE25_09280"/>
<dbReference type="PANTHER" id="PTHR43873:SF1">
    <property type="entry name" value="COBYRINATE A,C-DIAMIDE SYNTHASE"/>
    <property type="match status" value="1"/>
</dbReference>
<feature type="domain" description="CobB/CobQ-like glutamine amidotransferase" evidence="11">
    <location>
        <begin position="240"/>
        <end position="424"/>
    </location>
</feature>
<comment type="catalytic activity">
    <reaction evidence="9">
        <text>hydrogenobyrinate + 2 L-glutamine + 2 ATP + 2 H2O = hydrogenobyrinate a,c-diamide + 2 L-glutamate + 2 ADP + 2 phosphate + 2 H(+)</text>
        <dbReference type="Rhea" id="RHEA:12544"/>
        <dbReference type="ChEBI" id="CHEBI:15377"/>
        <dbReference type="ChEBI" id="CHEBI:15378"/>
        <dbReference type="ChEBI" id="CHEBI:29985"/>
        <dbReference type="ChEBI" id="CHEBI:30616"/>
        <dbReference type="ChEBI" id="CHEBI:43474"/>
        <dbReference type="ChEBI" id="CHEBI:58359"/>
        <dbReference type="ChEBI" id="CHEBI:77873"/>
        <dbReference type="ChEBI" id="CHEBI:77874"/>
        <dbReference type="ChEBI" id="CHEBI:456216"/>
        <dbReference type="EC" id="6.3.5.9"/>
    </reaction>
</comment>
<protein>
    <recommendedName>
        <fullName evidence="9">Hydrogenobyrinate a,c-diamide synthase</fullName>
        <ecNumber evidence="9">6.3.5.9</ecNumber>
    </recommendedName>
    <alternativeName>
        <fullName evidence="9">Hydrogenobyrinic acid a,c-diamide synthase</fullName>
    </alternativeName>
</protein>
<dbReference type="Pfam" id="PF07685">
    <property type="entry name" value="GATase_3"/>
    <property type="match status" value="1"/>
</dbReference>
<organism evidence="12 13">
    <name type="scientific">Devosia geojensis</name>
    <dbReference type="NCBI Taxonomy" id="443610"/>
    <lineage>
        <taxon>Bacteria</taxon>
        <taxon>Pseudomonadati</taxon>
        <taxon>Pseudomonadota</taxon>
        <taxon>Alphaproteobacteria</taxon>
        <taxon>Hyphomicrobiales</taxon>
        <taxon>Devosiaceae</taxon>
        <taxon>Devosia</taxon>
    </lineage>
</organism>
<dbReference type="PANTHER" id="PTHR43873">
    <property type="entry name" value="COBYRINATE A,C-DIAMIDE SYNTHASE"/>
    <property type="match status" value="1"/>
</dbReference>
<name>A0A0F5FTA4_9HYPH</name>
<keyword evidence="4 9" id="KW-0436">Ligase</keyword>
<dbReference type="InterPro" id="IPR004484">
    <property type="entry name" value="CbiA/CobB_synth"/>
</dbReference>
<comment type="miscellaneous">
    <text evidence="9">The a and c carboxylates of hydrogenobyrinate are activated for nucleophilic attack via formation of a phosphorylated intermediate by ATP. CobB catalyzes first the amidation of the c-carboxylate, and then that of the a-carboxylate.</text>
</comment>
<dbReference type="UniPathway" id="UPA00148">
    <property type="reaction ID" value="UER00220"/>
</dbReference>
<comment type="pathway">
    <text evidence="9">Cofactor biosynthesis; adenosylcobalamin biosynthesis; cob(II)yrinate a,c-diamide from precorrin-2 (aerobic route): step 9/10.</text>
</comment>
<dbReference type="SUPFAM" id="SSF52540">
    <property type="entry name" value="P-loop containing nucleoside triphosphate hydrolases"/>
    <property type="match status" value="1"/>
</dbReference>
<keyword evidence="5 9" id="KW-0547">Nucleotide-binding</keyword>
<dbReference type="InterPro" id="IPR027417">
    <property type="entry name" value="P-loop_NTPase"/>
</dbReference>
<feature type="site" description="Increases nucleophilicity of active site Cys" evidence="9">
    <location>
        <position position="422"/>
    </location>
</feature>
<dbReference type="EMBL" id="JZEX01000090">
    <property type="protein sequence ID" value="KKB12084.1"/>
    <property type="molecule type" value="Genomic_DNA"/>
</dbReference>
<keyword evidence="8 9" id="KW-0315">Glutamine amidotransferase</keyword>
<keyword evidence="6 9" id="KW-0067">ATP-binding</keyword>
<comment type="cofactor">
    <cofactor evidence="1 9">
        <name>Mg(2+)</name>
        <dbReference type="ChEBI" id="CHEBI:18420"/>
    </cofactor>
</comment>
<dbReference type="GO" id="GO:0042242">
    <property type="term" value="F:cobyrinic acid a,c-diamide synthase activity"/>
    <property type="evidence" value="ECO:0007669"/>
    <property type="project" value="InterPro"/>
</dbReference>
<dbReference type="HAMAP" id="MF_00027">
    <property type="entry name" value="CobB_CbiA"/>
    <property type="match status" value="1"/>
</dbReference>
<evidence type="ECO:0000313" key="12">
    <source>
        <dbReference type="EMBL" id="KKB12084.1"/>
    </source>
</evidence>
<dbReference type="GO" id="GO:0043802">
    <property type="term" value="F:hydrogenobyrinic acid a,c-diamide synthase (glutamine-hydrolysing) activity"/>
    <property type="evidence" value="ECO:0007669"/>
    <property type="project" value="UniProtKB-UniRule"/>
</dbReference>
<dbReference type="NCBIfam" id="TIGR00379">
    <property type="entry name" value="cobB"/>
    <property type="match status" value="1"/>
</dbReference>
<dbReference type="PATRIC" id="fig|443610.3.peg.4433"/>
<evidence type="ECO:0000256" key="4">
    <source>
        <dbReference type="ARBA" id="ARBA00022598"/>
    </source>
</evidence>
<dbReference type="AlphaFoldDB" id="A0A0F5FTA4"/>
<evidence type="ECO:0000256" key="8">
    <source>
        <dbReference type="ARBA" id="ARBA00022962"/>
    </source>
</evidence>
<evidence type="ECO:0000313" key="13">
    <source>
        <dbReference type="Proteomes" id="UP000033632"/>
    </source>
</evidence>
<dbReference type="Pfam" id="PF01656">
    <property type="entry name" value="CbiA"/>
    <property type="match status" value="1"/>
</dbReference>
<evidence type="ECO:0000256" key="6">
    <source>
        <dbReference type="ARBA" id="ARBA00022840"/>
    </source>
</evidence>
<dbReference type="Gene3D" id="3.40.50.880">
    <property type="match status" value="1"/>
</dbReference>
<dbReference type="PROSITE" id="PS51274">
    <property type="entry name" value="GATASE_COBBQ"/>
    <property type="match status" value="1"/>
</dbReference>
<dbReference type="InterPro" id="IPR011698">
    <property type="entry name" value="GATase_3"/>
</dbReference>
<evidence type="ECO:0000256" key="1">
    <source>
        <dbReference type="ARBA" id="ARBA00001946"/>
    </source>
</evidence>
<evidence type="ECO:0000256" key="2">
    <source>
        <dbReference type="ARBA" id="ARBA00006205"/>
    </source>
</evidence>
<dbReference type="Proteomes" id="UP000033632">
    <property type="component" value="Unassembled WGS sequence"/>
</dbReference>
<feature type="active site" description="Nucleophile" evidence="9">
    <location>
        <position position="323"/>
    </location>
</feature>
<keyword evidence="3 9" id="KW-0169">Cobalamin biosynthesis</keyword>
<reference evidence="12 13" key="1">
    <citation type="submission" date="2015-03" db="EMBL/GenBank/DDBJ databases">
        <authorList>
            <person name="Hassan Y.I."/>
            <person name="Lepp D."/>
            <person name="Li X.-Z."/>
            <person name="Zhou T."/>
        </authorList>
    </citation>
    <scope>NUCLEOTIDE SEQUENCE [LARGE SCALE GENOMIC DNA]</scope>
    <source>
        <strain evidence="12 13">BD-c194</strain>
    </source>
</reference>
<comment type="function">
    <text evidence="9">Catalyzes the ATP-dependent amidation of the two carboxylate groups at positions a and c of hydrogenobyrinate, using either L-glutamine or ammonia as the nitrogen source.</text>
</comment>
<dbReference type="EC" id="6.3.5.9" evidence="9"/>
<dbReference type="NCBIfam" id="NF002204">
    <property type="entry name" value="PRK01077.1"/>
    <property type="match status" value="1"/>
</dbReference>
<evidence type="ECO:0000259" key="11">
    <source>
        <dbReference type="Pfam" id="PF07685"/>
    </source>
</evidence>
<comment type="domain">
    <text evidence="9">Comprises of two domains. The C-terminal domain contains the binding site for glutamine and catalyzes the hydrolysis of this substrate to glutamate and ammonia. The N-terminal domain is anticipated to bind ATP and hydrogenobyrinate and catalyzes the ultimate synthesis of the diamide product. The ammonia produced via the glutaminase domain is probably translocated to the adjacent domain via a molecular tunnel, where it reacts with an activated intermediate.</text>
</comment>
<evidence type="ECO:0000256" key="7">
    <source>
        <dbReference type="ARBA" id="ARBA00022842"/>
    </source>
</evidence>
<evidence type="ECO:0000256" key="3">
    <source>
        <dbReference type="ARBA" id="ARBA00022573"/>
    </source>
</evidence>
<keyword evidence="7 9" id="KW-0460">Magnesium</keyword>
<evidence type="ECO:0000259" key="10">
    <source>
        <dbReference type="Pfam" id="PF01656"/>
    </source>
</evidence>
<evidence type="ECO:0000256" key="9">
    <source>
        <dbReference type="HAMAP-Rule" id="MF_00027"/>
    </source>
</evidence>
<dbReference type="SUPFAM" id="SSF52317">
    <property type="entry name" value="Class I glutamine amidotransferase-like"/>
    <property type="match status" value="1"/>
</dbReference>
<gene>
    <name evidence="9" type="primary">cobB</name>
    <name evidence="12" type="ORF">VE25_09280</name>
</gene>
<comment type="caution">
    <text evidence="12">The sequence shown here is derived from an EMBL/GenBank/DDBJ whole genome shotgun (WGS) entry which is preliminary data.</text>
</comment>